<dbReference type="Pfam" id="PF14403">
    <property type="entry name" value="CP_ATPgrasp_2"/>
    <property type="match status" value="1"/>
</dbReference>
<dbReference type="InterPro" id="IPR051680">
    <property type="entry name" value="ATP-dep_Glu-Cys_Ligase-2"/>
</dbReference>
<dbReference type="PANTHER" id="PTHR34595:SF7">
    <property type="entry name" value="SLL1039 PROTEIN"/>
    <property type="match status" value="1"/>
</dbReference>
<protein>
    <recommendedName>
        <fullName evidence="1">Circularly permuted ATP-grasp type 2 domain-containing protein</fullName>
    </recommendedName>
</protein>
<reference evidence="2 3" key="1">
    <citation type="submission" date="2015-02" db="EMBL/GenBank/DDBJ databases">
        <title>Pseudomonas helleri sp. nov. and Pseudomonas weihenstephanensis sp. nov., isolated from raw cows milk.</title>
        <authorList>
            <person name="von Neubeck M."/>
            <person name="Huptas C."/>
            <person name="Wenning M."/>
            <person name="Scherer S."/>
        </authorList>
    </citation>
    <scope>NUCLEOTIDE SEQUENCE [LARGE SCALE GENOMIC DNA]</scope>
    <source>
        <strain evidence="2 3">DSM 17149</strain>
    </source>
</reference>
<dbReference type="AlphaFoldDB" id="A0A0R2XZM5"/>
<dbReference type="InterPro" id="IPR016450">
    <property type="entry name" value="UCP005522"/>
</dbReference>
<dbReference type="PIRSF" id="PIRSF005522">
    <property type="entry name" value="UCP005522"/>
    <property type="match status" value="1"/>
</dbReference>
<dbReference type="PANTHER" id="PTHR34595">
    <property type="entry name" value="BLR5612 PROTEIN"/>
    <property type="match status" value="1"/>
</dbReference>
<dbReference type="PATRIC" id="fig|75588.4.peg.2751"/>
<dbReference type="EMBL" id="JYLH01000027">
    <property type="protein sequence ID" value="KRP41270.1"/>
    <property type="molecule type" value="Genomic_DNA"/>
</dbReference>
<dbReference type="InterPro" id="IPR025841">
    <property type="entry name" value="CP_ATPgrasp_2"/>
</dbReference>
<dbReference type="Gene3D" id="3.40.50.11290">
    <property type="match status" value="1"/>
</dbReference>
<evidence type="ECO:0000313" key="3">
    <source>
        <dbReference type="Proteomes" id="UP000051446"/>
    </source>
</evidence>
<accession>A0A0R2XZM5</accession>
<feature type="domain" description="Circularly permuted ATP-grasp type 2" evidence="1">
    <location>
        <begin position="72"/>
        <end position="445"/>
    </location>
</feature>
<proteinExistence type="predicted"/>
<name>A0A0R2XZM5_9PSED</name>
<evidence type="ECO:0000313" key="2">
    <source>
        <dbReference type="EMBL" id="KRP41270.1"/>
    </source>
</evidence>
<gene>
    <name evidence="2" type="ORF">TU73_27170</name>
</gene>
<dbReference type="RefSeq" id="WP_057014738.1">
    <property type="nucleotide sequence ID" value="NZ_JYLH01000027.1"/>
</dbReference>
<sequence>MNRTYYDEMYDGAGQVRPHYREFARWLADTPTELLAQRRREADLLFHRAGITFTLYGDELGTERLIPFDTIPRSIPASEWRVVERGCIQRVKALNMFLADLYHGQRIIKAGIIPAEQVLANEQYQLAMQGLDLHRDLYSHISGVDLVRDGDGTYYVLEDNLRTPSGVSYMLEDRKMMMRLFPELFAAQRIAPIDHYPNLLLDTLKSASPLDNPSVVVLTPGRFNSAFFEHAFLAREMGVELVEGADLFVRDDHVFMRTTDGPKAVDVIYRRLDDAFLDPLAFNPDSMLGVPGLLAAYRCANVVLANAIGTGVADDKSVYPFVPEMIRFYLDEEPILQNVPTFQCRNPDELSHVLAHLPDLVVKETQGSGGYGMLVGPASTAAEIEAFRARIKAKPHAYIAQPTLCLSTCPTFVENGIAPRHIDLRPFVLSGKETRVVPGGLTRVALREGSLVVNSSQGGGTKDTWVVED</sequence>
<dbReference type="Proteomes" id="UP000051446">
    <property type="component" value="Unassembled WGS sequence"/>
</dbReference>
<evidence type="ECO:0000259" key="1">
    <source>
        <dbReference type="Pfam" id="PF14403"/>
    </source>
</evidence>
<dbReference type="Gene3D" id="3.30.1490.270">
    <property type="match status" value="1"/>
</dbReference>
<comment type="caution">
    <text evidence="2">The sequence shown here is derived from an EMBL/GenBank/DDBJ whole genome shotgun (WGS) entry which is preliminary data.</text>
</comment>
<dbReference type="SUPFAM" id="SSF56059">
    <property type="entry name" value="Glutathione synthetase ATP-binding domain-like"/>
    <property type="match status" value="1"/>
</dbReference>
<organism evidence="2 3">
    <name type="scientific">Pseudomonas libanensis</name>
    <dbReference type="NCBI Taxonomy" id="75588"/>
    <lineage>
        <taxon>Bacteria</taxon>
        <taxon>Pseudomonadati</taxon>
        <taxon>Pseudomonadota</taxon>
        <taxon>Gammaproteobacteria</taxon>
        <taxon>Pseudomonadales</taxon>
        <taxon>Pseudomonadaceae</taxon>
        <taxon>Pseudomonas</taxon>
    </lineage>
</organism>